<evidence type="ECO:0008006" key="3">
    <source>
        <dbReference type="Google" id="ProtNLM"/>
    </source>
</evidence>
<dbReference type="InterPro" id="IPR043741">
    <property type="entry name" value="DUF5686"/>
</dbReference>
<dbReference type="Proteomes" id="UP000192276">
    <property type="component" value="Unassembled WGS sequence"/>
</dbReference>
<protein>
    <recommendedName>
        <fullName evidence="3">Carboxypeptidase-like regulatory domain-containing protein</fullName>
    </recommendedName>
</protein>
<dbReference type="SUPFAM" id="SSF49464">
    <property type="entry name" value="Carboxypeptidase regulatory domain-like"/>
    <property type="match status" value="1"/>
</dbReference>
<dbReference type="STRING" id="550983.A4R26_00355"/>
<evidence type="ECO:0000313" key="2">
    <source>
        <dbReference type="Proteomes" id="UP000192276"/>
    </source>
</evidence>
<keyword evidence="2" id="KW-1185">Reference proteome</keyword>
<gene>
    <name evidence="1" type="ORF">A4R26_00355</name>
</gene>
<dbReference type="AlphaFoldDB" id="A0A1V9GCN3"/>
<dbReference type="EMBL" id="LWBP01000001">
    <property type="protein sequence ID" value="OQP68297.1"/>
    <property type="molecule type" value="Genomic_DNA"/>
</dbReference>
<dbReference type="Gene3D" id="2.60.40.1120">
    <property type="entry name" value="Carboxypeptidase-like, regulatory domain"/>
    <property type="match status" value="1"/>
</dbReference>
<comment type="caution">
    <text evidence="1">The sequence shown here is derived from an EMBL/GenBank/DDBJ whole genome shotgun (WGS) entry which is preliminary data.</text>
</comment>
<dbReference type="Pfam" id="PF18939">
    <property type="entry name" value="DUF5686"/>
    <property type="match status" value="1"/>
</dbReference>
<proteinExistence type="predicted"/>
<sequence>MMISLIDSKKSLTLFLFITCFFVYTQAQTVVKGMVRDAQTHAPLAFVSVYFKGSKGVISGEDGSYSISTTNPKNTTLEFSFNGYKVLRKKIETGITQNLDVNLEVAEMASVTVNSRRRTKYSNRNNPAVDLIRKVVDNRARNRMSAFEYVQFQQYEKMELSLTNKPEKLMNSRLLKNYKFLVENQDTTRLEGKALIPVYLEETLSDKYYRKNPSKEKTYVLAKKKVNLGEFVDNDGITRYLNSMYTPIDIYEPNLTLLSNQLLSPISDLAPTFYRFYLKDTVEQDGIKLVQLTFAPRNPNDLLFRGSMFVTLDGNYAVQKIQMGLTKHANLNWTRELRIKQDFERGADGRYHVVKSNMLAEFALSKKASGGLVGERTVSYKNYITNQPAPDSVYEGSREVIVDIPGSATDSFWTANRHTALSATEQKAYTNMDSLKNMRSYRRLMDWATFLLAGYKAAGPFDIGPVNAFYSFNPVEGFRLRFGGRTTPKFSKRLYFETYAAYGFKDERVKYFLSGAYSFNKKSIYTFPYNFLRVSFQHDTKIPGQELQFVQEDNFLLSFKRGDNNKWLYNDIFIAEYVREFGKNISYTFGFKNWKQQAAGNIVYQKFDGTGISTIRDITTTELSAEVRWAPREQFYQGKTYRIPIYNKYPIFRLRYISGIKGLANGDYDYQQVTANIFKRFYFSQFGYADVVTEGGYTFGQLPYPLLTIHRANQTYAYQLNSFNMMNFMEFVSDHYASVSTDYYFNGFIFNKLPVIKKLKLREVAGFKMVYGGIRRENDPAYSKEAFVFPTDETGRTTTFSLASKPYMEANVGIGNIFKILRVDYVRRLSYLENPDVPKWGIRARARFEF</sequence>
<reference evidence="2" key="1">
    <citation type="submission" date="2016-04" db="EMBL/GenBank/DDBJ databases">
        <authorList>
            <person name="Chen L."/>
            <person name="Zhuang W."/>
            <person name="Wang G."/>
        </authorList>
    </citation>
    <scope>NUCLEOTIDE SEQUENCE [LARGE SCALE GENOMIC DNA]</scope>
    <source>
        <strain evidence="2">208</strain>
    </source>
</reference>
<dbReference type="InterPro" id="IPR008969">
    <property type="entry name" value="CarboxyPept-like_regulatory"/>
</dbReference>
<name>A0A1V9GCN3_9BACT</name>
<dbReference type="RefSeq" id="WP_242674790.1">
    <property type="nucleotide sequence ID" value="NZ_LWBP01000001.1"/>
</dbReference>
<dbReference type="Pfam" id="PF13715">
    <property type="entry name" value="CarbopepD_reg_2"/>
    <property type="match status" value="1"/>
</dbReference>
<accession>A0A1V9GCN3</accession>
<organism evidence="1 2">
    <name type="scientific">Niastella populi</name>
    <dbReference type="NCBI Taxonomy" id="550983"/>
    <lineage>
        <taxon>Bacteria</taxon>
        <taxon>Pseudomonadati</taxon>
        <taxon>Bacteroidota</taxon>
        <taxon>Chitinophagia</taxon>
        <taxon>Chitinophagales</taxon>
        <taxon>Chitinophagaceae</taxon>
        <taxon>Niastella</taxon>
    </lineage>
</organism>
<evidence type="ECO:0000313" key="1">
    <source>
        <dbReference type="EMBL" id="OQP68297.1"/>
    </source>
</evidence>